<evidence type="ECO:0000256" key="3">
    <source>
        <dbReference type="SAM" id="MobiDB-lite"/>
    </source>
</evidence>
<dbReference type="Pfam" id="PF00618">
    <property type="entry name" value="RasGEF_N"/>
    <property type="match status" value="1"/>
</dbReference>
<proteinExistence type="predicted"/>
<feature type="domain" description="N-terminal Ras-GEF" evidence="5">
    <location>
        <begin position="296"/>
        <end position="417"/>
    </location>
</feature>
<dbReference type="InterPro" id="IPR008937">
    <property type="entry name" value="Ras-like_GEF"/>
</dbReference>
<dbReference type="PANTHER" id="PTHR23113">
    <property type="entry name" value="GUANINE NUCLEOTIDE EXCHANGE FACTOR"/>
    <property type="match status" value="1"/>
</dbReference>
<dbReference type="Gene3D" id="1.10.840.10">
    <property type="entry name" value="Ras guanine-nucleotide exchange factors catalytic domain"/>
    <property type="match status" value="1"/>
</dbReference>
<dbReference type="GO" id="GO:0005886">
    <property type="term" value="C:plasma membrane"/>
    <property type="evidence" value="ECO:0007669"/>
    <property type="project" value="TreeGrafter"/>
</dbReference>
<feature type="compositionally biased region" description="Polar residues" evidence="3">
    <location>
        <begin position="247"/>
        <end position="259"/>
    </location>
</feature>
<dbReference type="PROSITE" id="PS50212">
    <property type="entry name" value="RASGEF_NTER"/>
    <property type="match status" value="1"/>
</dbReference>
<accession>A0A8H7BQ97</accession>
<dbReference type="GO" id="GO:0005085">
    <property type="term" value="F:guanyl-nucleotide exchange factor activity"/>
    <property type="evidence" value="ECO:0007669"/>
    <property type="project" value="UniProtKB-KW"/>
</dbReference>
<sequence>MWFTRKFAALTHSERRKRDGKRSSAIIENACSTRPLSPTAEEHDVSSNVTPPPPTDDIPSTQIADKSALLSTQSKDEKTSSLVIVVVGTSNVGKSTLIRLGLQDLKPKQVSIGLKSDLTTLRQVDQHLGEKLGSLFGVELFEVGAFTETGMETIKTIYTNLIRNVSLSKSSDRSTSEIRASDSNLLWIDAISDKKQNTRSRVSPENDYHFPARSPPQSPTSAGFVYAPTRIQNDSNHANDAIGSLPQARSATEITSTPQSDDEHDEADDFTSELPDHSIYPSSFLANRRRGSKDSNDSFGSGLSVDDIIDRLLAADTFGSDENIIPIFITFFRKFMKPNELVNILIERFDNDTTEPQPTRQQERIRSIFCLWMSQYWNDFHNAHTRKTLLVFLERISQKEELRPIRDMLSPLATREPPLEDPDAQWGLADSLIQEDNCLRRSAKKDSGYSESFDITTWFGEDDRKLIHLRRTASTSSVFGRSRKSSISSSINHLLSSVTSNNKTDEKKPCSDSSVCRPEFAGNLISIDPPLCGTSAPPASWASFGTGTISAPGGAANFINTLREKDPMTQKCITFMETPDKALADQLTWIEAELFRKIKPREFVRSIWASSPSATRAIKSWADNQSSASHTSSTSVVAASISHFNFISGWVATMIVTQPKLSKRAAVLEKYLSIAVELRNHNNYNTLMAVLAGINSAAVLRLKQTHELLSEKKIYKQLQSLERLMSSDSSYRLALKQSEPPGIPYLGIHSQDLVSMSEANKDFKADGTIHWEKFRLMGQSIMGMMRFQYPTYDIQPDAKILCLIAEGEVLTEEENSTVHAHLPPTPPPDNVQPALIDNMNKESRTTRCASTSLADLIPAATAALRATRAQNQYSQPDESTLNTAFARALAKVKVQIQTRRLKEKYLAHEWIRLALGLPVDESKINTFVRDEEKTMLRKSDGRTGEIATWYEWRFNKVKFTLEEIETKVDRLRQKKLQHT</sequence>
<dbReference type="OrthoDB" id="546434at2759"/>
<dbReference type="AlphaFoldDB" id="A0A8H7BQ97"/>
<feature type="region of interest" description="Disordered" evidence="3">
    <location>
        <begin position="13"/>
        <end position="61"/>
    </location>
</feature>
<dbReference type="PROSITE" id="PS50009">
    <property type="entry name" value="RASGEF_CAT"/>
    <property type="match status" value="1"/>
</dbReference>
<evidence type="ECO:0000256" key="2">
    <source>
        <dbReference type="PROSITE-ProRule" id="PRU00168"/>
    </source>
</evidence>
<comment type="caution">
    <text evidence="6">The sequence shown here is derived from an EMBL/GenBank/DDBJ whole genome shotgun (WGS) entry which is preliminary data.</text>
</comment>
<evidence type="ECO:0008006" key="8">
    <source>
        <dbReference type="Google" id="ProtNLM"/>
    </source>
</evidence>
<reference evidence="6" key="1">
    <citation type="submission" date="2020-01" db="EMBL/GenBank/DDBJ databases">
        <title>Genome Sequencing of Three Apophysomyces-Like Fungal Strains Confirms a Novel Fungal Genus in the Mucoromycota with divergent Burkholderia-like Endosymbiotic Bacteria.</title>
        <authorList>
            <person name="Stajich J.E."/>
            <person name="Macias A.M."/>
            <person name="Carter-House D."/>
            <person name="Lovett B."/>
            <person name="Kasson L.R."/>
            <person name="Berry K."/>
            <person name="Grigoriev I."/>
            <person name="Chang Y."/>
            <person name="Spatafora J."/>
            <person name="Kasson M.T."/>
        </authorList>
    </citation>
    <scope>NUCLEOTIDE SEQUENCE</scope>
    <source>
        <strain evidence="6">NRRL A-21654</strain>
    </source>
</reference>
<feature type="compositionally biased region" description="Acidic residues" evidence="3">
    <location>
        <begin position="260"/>
        <end position="271"/>
    </location>
</feature>
<dbReference type="Proteomes" id="UP000605846">
    <property type="component" value="Unassembled WGS sequence"/>
</dbReference>
<evidence type="ECO:0000313" key="7">
    <source>
        <dbReference type="Proteomes" id="UP000605846"/>
    </source>
</evidence>
<name>A0A8H7BQ97_9FUNG</name>
<dbReference type="CDD" id="cd00155">
    <property type="entry name" value="RasGEF"/>
    <property type="match status" value="1"/>
</dbReference>
<dbReference type="SMART" id="SM00229">
    <property type="entry name" value="RasGEFN"/>
    <property type="match status" value="1"/>
</dbReference>
<feature type="compositionally biased region" description="Basic and acidic residues" evidence="3">
    <location>
        <begin position="196"/>
        <end position="210"/>
    </location>
</feature>
<dbReference type="InterPro" id="IPR001895">
    <property type="entry name" value="RASGEF_cat_dom"/>
</dbReference>
<dbReference type="EMBL" id="JABAYA010000076">
    <property type="protein sequence ID" value="KAF7726579.1"/>
    <property type="molecule type" value="Genomic_DNA"/>
</dbReference>
<protein>
    <recommendedName>
        <fullName evidence="8">Ras GEF</fullName>
    </recommendedName>
</protein>
<dbReference type="CDD" id="cd06224">
    <property type="entry name" value="REM"/>
    <property type="match status" value="1"/>
</dbReference>
<evidence type="ECO:0000313" key="6">
    <source>
        <dbReference type="EMBL" id="KAF7726579.1"/>
    </source>
</evidence>
<dbReference type="Pfam" id="PF00617">
    <property type="entry name" value="RasGEF"/>
    <property type="match status" value="1"/>
</dbReference>
<gene>
    <name evidence="6" type="ORF">EC973_008624</name>
</gene>
<evidence type="ECO:0000256" key="1">
    <source>
        <dbReference type="ARBA" id="ARBA00022658"/>
    </source>
</evidence>
<keyword evidence="1 2" id="KW-0344">Guanine-nucleotide releasing factor</keyword>
<keyword evidence="7" id="KW-1185">Reference proteome</keyword>
<dbReference type="PANTHER" id="PTHR23113:SF348">
    <property type="entry name" value="GUANYL-NUCLEOTIDE EXCHANGE FACTOR RASGEF, PUTATIVE (AFU_ORTHOLOGUE AFUA_1G04700)-RELATED"/>
    <property type="match status" value="1"/>
</dbReference>
<dbReference type="GO" id="GO:0007265">
    <property type="term" value="P:Ras protein signal transduction"/>
    <property type="evidence" value="ECO:0007669"/>
    <property type="project" value="TreeGrafter"/>
</dbReference>
<dbReference type="InterPro" id="IPR023578">
    <property type="entry name" value="Ras_GEF_dom_sf"/>
</dbReference>
<feature type="region of interest" description="Disordered" evidence="3">
    <location>
        <begin position="196"/>
        <end position="278"/>
    </location>
</feature>
<dbReference type="InterPro" id="IPR027417">
    <property type="entry name" value="P-loop_NTPase"/>
</dbReference>
<organism evidence="6 7">
    <name type="scientific">Apophysomyces ossiformis</name>
    <dbReference type="NCBI Taxonomy" id="679940"/>
    <lineage>
        <taxon>Eukaryota</taxon>
        <taxon>Fungi</taxon>
        <taxon>Fungi incertae sedis</taxon>
        <taxon>Mucoromycota</taxon>
        <taxon>Mucoromycotina</taxon>
        <taxon>Mucoromycetes</taxon>
        <taxon>Mucorales</taxon>
        <taxon>Mucorineae</taxon>
        <taxon>Mucoraceae</taxon>
        <taxon>Apophysomyces</taxon>
    </lineage>
</organism>
<dbReference type="SMART" id="SM00147">
    <property type="entry name" value="RasGEF"/>
    <property type="match status" value="1"/>
</dbReference>
<dbReference type="InterPro" id="IPR036964">
    <property type="entry name" value="RASGEF_cat_dom_sf"/>
</dbReference>
<dbReference type="InterPro" id="IPR000651">
    <property type="entry name" value="Ras-like_Gua-exchang_fac_N"/>
</dbReference>
<feature type="domain" description="Ras-GEF" evidence="4">
    <location>
        <begin position="579"/>
        <end position="821"/>
    </location>
</feature>
<dbReference type="SUPFAM" id="SSF52540">
    <property type="entry name" value="P-loop containing nucleoside triphosphate hydrolases"/>
    <property type="match status" value="1"/>
</dbReference>
<evidence type="ECO:0000259" key="4">
    <source>
        <dbReference type="PROSITE" id="PS50009"/>
    </source>
</evidence>
<dbReference type="Gene3D" id="1.20.870.10">
    <property type="entry name" value="Son of sevenless (SoS) protein Chain: S domain 1"/>
    <property type="match status" value="1"/>
</dbReference>
<evidence type="ECO:0000259" key="5">
    <source>
        <dbReference type="PROSITE" id="PS50212"/>
    </source>
</evidence>
<dbReference type="SUPFAM" id="SSF48366">
    <property type="entry name" value="Ras GEF"/>
    <property type="match status" value="1"/>
</dbReference>